<evidence type="ECO:0000313" key="2">
    <source>
        <dbReference type="Proteomes" id="UP000823890"/>
    </source>
</evidence>
<organism evidence="1 2">
    <name type="scientific">Candidatus Mediterraneibacter faecipullorum</name>
    <dbReference type="NCBI Taxonomy" id="2838670"/>
    <lineage>
        <taxon>Bacteria</taxon>
        <taxon>Bacillati</taxon>
        <taxon>Bacillota</taxon>
        <taxon>Clostridia</taxon>
        <taxon>Lachnospirales</taxon>
        <taxon>Lachnospiraceae</taxon>
        <taxon>Mediterraneibacter</taxon>
    </lineage>
</organism>
<reference evidence="1" key="1">
    <citation type="journal article" date="2021" name="PeerJ">
        <title>Extensive microbial diversity within the chicken gut microbiome revealed by metagenomics and culture.</title>
        <authorList>
            <person name="Gilroy R."/>
            <person name="Ravi A."/>
            <person name="Getino M."/>
            <person name="Pursley I."/>
            <person name="Horton D.L."/>
            <person name="Alikhan N.F."/>
            <person name="Baker D."/>
            <person name="Gharbi K."/>
            <person name="Hall N."/>
            <person name="Watson M."/>
            <person name="Adriaenssens E.M."/>
            <person name="Foster-Nyarko E."/>
            <person name="Jarju S."/>
            <person name="Secka A."/>
            <person name="Antonio M."/>
            <person name="Oren A."/>
            <person name="Chaudhuri R.R."/>
            <person name="La Ragione R."/>
            <person name="Hildebrand F."/>
            <person name="Pallen M.J."/>
        </authorList>
    </citation>
    <scope>NUCLEOTIDE SEQUENCE</scope>
    <source>
        <strain evidence="1">ChiW19-954</strain>
    </source>
</reference>
<accession>A0A9D2NLU4</accession>
<gene>
    <name evidence="1" type="ORF">H9758_09410</name>
</gene>
<comment type="caution">
    <text evidence="1">The sequence shown here is derived from an EMBL/GenBank/DDBJ whole genome shotgun (WGS) entry which is preliminary data.</text>
</comment>
<dbReference type="EMBL" id="DWWO01000113">
    <property type="protein sequence ID" value="HJC34791.1"/>
    <property type="molecule type" value="Genomic_DNA"/>
</dbReference>
<dbReference type="Proteomes" id="UP000823890">
    <property type="component" value="Unassembled WGS sequence"/>
</dbReference>
<name>A0A9D2NLU4_9FIRM</name>
<sequence>MTQSAVGIEHAKDMEEGAVLVKEAEKKIPMKIEDRKLYIGDMPQLIVDLETQENYIRTEERLISYKKRIELSPDLLAGKRANVLQTALEYYYAQACEVAEGIKIAEEYRQKANTTVREKR</sequence>
<protein>
    <submittedName>
        <fullName evidence="1">Uncharacterized protein</fullName>
    </submittedName>
</protein>
<reference evidence="1" key="2">
    <citation type="submission" date="2021-04" db="EMBL/GenBank/DDBJ databases">
        <authorList>
            <person name="Gilroy R."/>
        </authorList>
    </citation>
    <scope>NUCLEOTIDE SEQUENCE</scope>
    <source>
        <strain evidence="1">ChiW19-954</strain>
    </source>
</reference>
<evidence type="ECO:0000313" key="1">
    <source>
        <dbReference type="EMBL" id="HJC34791.1"/>
    </source>
</evidence>
<proteinExistence type="predicted"/>
<dbReference type="AlphaFoldDB" id="A0A9D2NLU4"/>